<evidence type="ECO:0000256" key="3">
    <source>
        <dbReference type="ARBA" id="ARBA00022722"/>
    </source>
</evidence>
<dbReference type="CDD" id="cd18738">
    <property type="entry name" value="PIN_VapC4-5_FitB-like"/>
    <property type="match status" value="1"/>
</dbReference>
<proteinExistence type="inferred from homology"/>
<dbReference type="PANTHER" id="PTHR33653:SF1">
    <property type="entry name" value="RIBONUCLEASE VAPC2"/>
    <property type="match status" value="1"/>
</dbReference>
<organism evidence="9 10">
    <name type="scientific">Fibrella rubiginis</name>
    <dbReference type="NCBI Taxonomy" id="2817060"/>
    <lineage>
        <taxon>Bacteria</taxon>
        <taxon>Pseudomonadati</taxon>
        <taxon>Bacteroidota</taxon>
        <taxon>Cytophagia</taxon>
        <taxon>Cytophagales</taxon>
        <taxon>Spirosomataceae</taxon>
        <taxon>Fibrella</taxon>
    </lineage>
</organism>
<comment type="caution">
    <text evidence="9">The sequence shown here is derived from an EMBL/GenBank/DDBJ whole genome shotgun (WGS) entry which is preliminary data.</text>
</comment>
<keyword evidence="3" id="KW-0540">Nuclease</keyword>
<keyword evidence="10" id="KW-1185">Reference proteome</keyword>
<feature type="domain" description="PIN" evidence="8">
    <location>
        <begin position="5"/>
        <end position="111"/>
    </location>
</feature>
<accession>A0A939GE51</accession>
<keyword evidence="5" id="KW-0378">Hydrolase</keyword>
<evidence type="ECO:0000256" key="2">
    <source>
        <dbReference type="ARBA" id="ARBA00022649"/>
    </source>
</evidence>
<dbReference type="SUPFAM" id="SSF88723">
    <property type="entry name" value="PIN domain-like"/>
    <property type="match status" value="1"/>
</dbReference>
<comment type="similarity">
    <text evidence="7">Belongs to the PINc/VapC protein family.</text>
</comment>
<protein>
    <submittedName>
        <fullName evidence="9">Type II toxin-antitoxin system VapC family toxin</fullName>
    </submittedName>
</protein>
<evidence type="ECO:0000256" key="4">
    <source>
        <dbReference type="ARBA" id="ARBA00022723"/>
    </source>
</evidence>
<dbReference type="InterPro" id="IPR029060">
    <property type="entry name" value="PIN-like_dom_sf"/>
</dbReference>
<evidence type="ECO:0000256" key="1">
    <source>
        <dbReference type="ARBA" id="ARBA00001946"/>
    </source>
</evidence>
<keyword evidence="6" id="KW-0460">Magnesium</keyword>
<evidence type="ECO:0000256" key="7">
    <source>
        <dbReference type="ARBA" id="ARBA00038093"/>
    </source>
</evidence>
<name>A0A939GE51_9BACT</name>
<dbReference type="InterPro" id="IPR002716">
    <property type="entry name" value="PIN_dom"/>
</dbReference>
<dbReference type="EMBL" id="JAFMYV010000002">
    <property type="protein sequence ID" value="MBO0936118.1"/>
    <property type="molecule type" value="Genomic_DNA"/>
</dbReference>
<dbReference type="AlphaFoldDB" id="A0A939GE51"/>
<evidence type="ECO:0000313" key="9">
    <source>
        <dbReference type="EMBL" id="MBO0936118.1"/>
    </source>
</evidence>
<evidence type="ECO:0000313" key="10">
    <source>
        <dbReference type="Proteomes" id="UP000664034"/>
    </source>
</evidence>
<comment type="cofactor">
    <cofactor evidence="1">
        <name>Mg(2+)</name>
        <dbReference type="ChEBI" id="CHEBI:18420"/>
    </cofactor>
</comment>
<dbReference type="GO" id="GO:0046872">
    <property type="term" value="F:metal ion binding"/>
    <property type="evidence" value="ECO:0007669"/>
    <property type="project" value="UniProtKB-KW"/>
</dbReference>
<dbReference type="GO" id="GO:0004518">
    <property type="term" value="F:nuclease activity"/>
    <property type="evidence" value="ECO:0007669"/>
    <property type="project" value="UniProtKB-KW"/>
</dbReference>
<keyword evidence="4" id="KW-0479">Metal-binding</keyword>
<keyword evidence="2" id="KW-1277">Toxin-antitoxin system</keyword>
<dbReference type="Proteomes" id="UP000664034">
    <property type="component" value="Unassembled WGS sequence"/>
</dbReference>
<gene>
    <name evidence="9" type="ORF">J2I47_06130</name>
</gene>
<sequence>MIEPIFADTNVLIRLLNGDSLATELLDGKQVYISVVTEMEMQCQPQLTRPERNIINELLADCVSIDLSQSIKQRAIQIRLTTRLKLMDAIVAATATDLGFTLLTADEKFRSHKQTPVVILPPVF</sequence>
<dbReference type="RefSeq" id="WP_207363659.1">
    <property type="nucleotide sequence ID" value="NZ_JAFMYV010000002.1"/>
</dbReference>
<evidence type="ECO:0000256" key="6">
    <source>
        <dbReference type="ARBA" id="ARBA00022842"/>
    </source>
</evidence>
<dbReference type="PANTHER" id="PTHR33653">
    <property type="entry name" value="RIBONUCLEASE VAPC2"/>
    <property type="match status" value="1"/>
</dbReference>
<dbReference type="InterPro" id="IPR050556">
    <property type="entry name" value="Type_II_TA_system_RNase"/>
</dbReference>
<evidence type="ECO:0000256" key="5">
    <source>
        <dbReference type="ARBA" id="ARBA00022801"/>
    </source>
</evidence>
<dbReference type="GO" id="GO:0016787">
    <property type="term" value="F:hydrolase activity"/>
    <property type="evidence" value="ECO:0007669"/>
    <property type="project" value="UniProtKB-KW"/>
</dbReference>
<dbReference type="Pfam" id="PF01850">
    <property type="entry name" value="PIN"/>
    <property type="match status" value="1"/>
</dbReference>
<evidence type="ECO:0000259" key="8">
    <source>
        <dbReference type="Pfam" id="PF01850"/>
    </source>
</evidence>
<reference evidence="9" key="1">
    <citation type="submission" date="2021-03" db="EMBL/GenBank/DDBJ databases">
        <title>Fibrella sp. HMF5335 genome sequencing and assembly.</title>
        <authorList>
            <person name="Kang H."/>
            <person name="Kim H."/>
            <person name="Bae S."/>
            <person name="Joh K."/>
        </authorList>
    </citation>
    <scope>NUCLEOTIDE SEQUENCE</scope>
    <source>
        <strain evidence="9">HMF5335</strain>
    </source>
</reference>
<dbReference type="Gene3D" id="3.40.50.1010">
    <property type="entry name" value="5'-nuclease"/>
    <property type="match status" value="1"/>
</dbReference>